<dbReference type="EMBL" id="JACHDO010000001">
    <property type="protein sequence ID" value="MBB5491285.1"/>
    <property type="molecule type" value="Genomic_DNA"/>
</dbReference>
<dbReference type="GO" id="GO:0015074">
    <property type="term" value="P:DNA integration"/>
    <property type="evidence" value="ECO:0007669"/>
    <property type="project" value="InterPro"/>
</dbReference>
<keyword evidence="3" id="KW-1185">Reference proteome</keyword>
<evidence type="ECO:0000313" key="3">
    <source>
        <dbReference type="Proteomes" id="UP000579647"/>
    </source>
</evidence>
<dbReference type="GO" id="GO:0006310">
    <property type="term" value="P:DNA recombination"/>
    <property type="evidence" value="ECO:0007669"/>
    <property type="project" value="InterPro"/>
</dbReference>
<feature type="compositionally biased region" description="Low complexity" evidence="1">
    <location>
        <begin position="54"/>
        <end position="68"/>
    </location>
</feature>
<accession>A0A840WH94</accession>
<proteinExistence type="predicted"/>
<dbReference type="AlphaFoldDB" id="A0A840WH94"/>
<evidence type="ECO:0000256" key="1">
    <source>
        <dbReference type="SAM" id="MobiDB-lite"/>
    </source>
</evidence>
<protein>
    <submittedName>
        <fullName evidence="2">Uncharacterized protein</fullName>
    </submittedName>
</protein>
<dbReference type="InterPro" id="IPR013762">
    <property type="entry name" value="Integrase-like_cat_sf"/>
</dbReference>
<organism evidence="2 3">
    <name type="scientific">Nocardiopsis metallicus</name>
    <dbReference type="NCBI Taxonomy" id="179819"/>
    <lineage>
        <taxon>Bacteria</taxon>
        <taxon>Bacillati</taxon>
        <taxon>Actinomycetota</taxon>
        <taxon>Actinomycetes</taxon>
        <taxon>Streptosporangiales</taxon>
        <taxon>Nocardiopsidaceae</taxon>
        <taxon>Nocardiopsis</taxon>
    </lineage>
</organism>
<dbReference type="Proteomes" id="UP000579647">
    <property type="component" value="Unassembled WGS sequence"/>
</dbReference>
<gene>
    <name evidence="2" type="ORF">HNR07_002422</name>
</gene>
<evidence type="ECO:0000313" key="2">
    <source>
        <dbReference type="EMBL" id="MBB5491285.1"/>
    </source>
</evidence>
<reference evidence="2 3" key="1">
    <citation type="submission" date="2020-08" db="EMBL/GenBank/DDBJ databases">
        <title>Sequencing the genomes of 1000 actinobacteria strains.</title>
        <authorList>
            <person name="Klenk H.-P."/>
        </authorList>
    </citation>
    <scope>NUCLEOTIDE SEQUENCE [LARGE SCALE GENOMIC DNA]</scope>
    <source>
        <strain evidence="2 3">DSM 44598</strain>
    </source>
</reference>
<dbReference type="Gene3D" id="1.10.443.10">
    <property type="entry name" value="Intergrase catalytic core"/>
    <property type="match status" value="1"/>
</dbReference>
<comment type="caution">
    <text evidence="2">The sequence shown here is derived from an EMBL/GenBank/DDBJ whole genome shotgun (WGS) entry which is preliminary data.</text>
</comment>
<feature type="region of interest" description="Disordered" evidence="1">
    <location>
        <begin position="47"/>
        <end position="74"/>
    </location>
</feature>
<sequence>MHHDVYPASVSTVRDALAIWLDFASALRRSEATGLAAKGLELHRSEGVHDRVGAPQADQDNPDPDVVVLPFSSA</sequence>
<dbReference type="GO" id="GO:0003677">
    <property type="term" value="F:DNA binding"/>
    <property type="evidence" value="ECO:0007669"/>
    <property type="project" value="InterPro"/>
</dbReference>
<name>A0A840WH94_9ACTN</name>